<evidence type="ECO:0000313" key="3">
    <source>
        <dbReference type="Proteomes" id="UP000176902"/>
    </source>
</evidence>
<evidence type="ECO:0000313" key="2">
    <source>
        <dbReference type="EMBL" id="OGE30266.1"/>
    </source>
</evidence>
<evidence type="ECO:0000256" key="1">
    <source>
        <dbReference type="SAM" id="Phobius"/>
    </source>
</evidence>
<dbReference type="STRING" id="1797768.A3C59_04785"/>
<name>A0A1F5JNT8_9BACT</name>
<dbReference type="EMBL" id="MFCV01000048">
    <property type="protein sequence ID" value="OGE30266.1"/>
    <property type="molecule type" value="Genomic_DNA"/>
</dbReference>
<dbReference type="InterPro" id="IPR025101">
    <property type="entry name" value="DUF4012"/>
</dbReference>
<evidence type="ECO:0008006" key="4">
    <source>
        <dbReference type="Google" id="ProtNLM"/>
    </source>
</evidence>
<keyword evidence="1" id="KW-1133">Transmembrane helix</keyword>
<dbReference type="Proteomes" id="UP000176902">
    <property type="component" value="Unassembled WGS sequence"/>
</dbReference>
<feature type="transmembrane region" description="Helical" evidence="1">
    <location>
        <begin position="21"/>
        <end position="43"/>
    </location>
</feature>
<comment type="caution">
    <text evidence="2">The sequence shown here is derived from an EMBL/GenBank/DDBJ whole genome shotgun (WGS) entry which is preliminary data.</text>
</comment>
<dbReference type="Pfam" id="PF13196">
    <property type="entry name" value="DUF4012"/>
    <property type="match status" value="1"/>
</dbReference>
<keyword evidence="1" id="KW-0812">Transmembrane</keyword>
<keyword evidence="1" id="KW-0472">Membrane</keyword>
<proteinExistence type="predicted"/>
<accession>A0A1F5JNT8</accession>
<sequence>MNSIKFGYSRKLPTNKNRRRVLVVLGILLIALLIPSIFAFLGLSSAASHSKGIVAAYKAQNFDQLQNEVKATKGALQQANISLGFLFWLRIVPFLGGYYGDAKGFVGAGAEDLTAVETLLKNMSSDSQELGFDGHPKSGPDRVTQVVKILDKSFPHLDKVEKNFKKAADQVKNIDVNKYPEKIAGKDLKANLEVAKNFIIGASVAVSEGRDALRLAPQALGIPSSKNYFMLFQNDKEIRPTGGFLTAFATLSINNGQVDTTTSDDIYRLDERLLATCRSKICPLSPPAPLVKYLPEVTGKPRSAWSMRDSNLSPDVPTSAKEFERIYQMLGAGFPFDGIMFIDSQVVEELIEVTGPIEVYGTSYTSEIDKRCNCPNVIYELENYAEVIEKGEQDRKAILGVLMQQILARSIGADVEKLPQLIETIARLANHKHVIFYMKDTGLQNALSKLNWTGEVKSYDGDYLHINDANFAGGKSNLYVEQTVTQDISIKNNKVTKKITIEYKNPQGFNIWLNGINRDFVRLYVPQGSKLIQGKGSEDGVRQTEDELGKSVIEAFITVRPQNSRKLEVEYESPYNPKDDYKLMIQKQPGAKDHHYKIKINGSGKADFKLDMDKEFKFDI</sequence>
<dbReference type="AlphaFoldDB" id="A0A1F5JNT8"/>
<protein>
    <recommendedName>
        <fullName evidence="4">DUF4012 domain-containing protein</fullName>
    </recommendedName>
</protein>
<reference evidence="2 3" key="1">
    <citation type="journal article" date="2016" name="Nat. Commun.">
        <title>Thousands of microbial genomes shed light on interconnected biogeochemical processes in an aquifer system.</title>
        <authorList>
            <person name="Anantharaman K."/>
            <person name="Brown C.T."/>
            <person name="Hug L.A."/>
            <person name="Sharon I."/>
            <person name="Castelle C.J."/>
            <person name="Probst A.J."/>
            <person name="Thomas B.C."/>
            <person name="Singh A."/>
            <person name="Wilkins M.J."/>
            <person name="Karaoz U."/>
            <person name="Brodie E.L."/>
            <person name="Williams K.H."/>
            <person name="Hubbard S.S."/>
            <person name="Banfield J.F."/>
        </authorList>
    </citation>
    <scope>NUCLEOTIDE SEQUENCE [LARGE SCALE GENOMIC DNA]</scope>
</reference>
<gene>
    <name evidence="2" type="ORF">A3C59_04785</name>
</gene>
<organism evidence="2 3">
    <name type="scientific">Candidatus Daviesbacteria bacterium RIFCSPHIGHO2_02_FULL_36_13</name>
    <dbReference type="NCBI Taxonomy" id="1797768"/>
    <lineage>
        <taxon>Bacteria</taxon>
        <taxon>Candidatus Daviesiibacteriota</taxon>
    </lineage>
</organism>